<evidence type="ECO:0000256" key="4">
    <source>
        <dbReference type="ARBA" id="ARBA00022857"/>
    </source>
</evidence>
<dbReference type="Pfam" id="PF00724">
    <property type="entry name" value="Oxidored_FMN"/>
    <property type="match status" value="1"/>
</dbReference>
<evidence type="ECO:0000313" key="8">
    <source>
        <dbReference type="Proteomes" id="UP001195769"/>
    </source>
</evidence>
<keyword evidence="2" id="KW-0285">Flavoprotein</keyword>
<keyword evidence="3" id="KW-0288">FMN</keyword>
<dbReference type="GO" id="GO:0003959">
    <property type="term" value="F:NADPH dehydrogenase activity"/>
    <property type="evidence" value="ECO:0007669"/>
    <property type="project" value="InterPro"/>
</dbReference>
<dbReference type="EMBL" id="JABBWK010000014">
    <property type="protein sequence ID" value="KAG1903117.1"/>
    <property type="molecule type" value="Genomic_DNA"/>
</dbReference>
<reference evidence="7" key="1">
    <citation type="journal article" date="2020" name="New Phytol.">
        <title>Comparative genomics reveals dynamic genome evolution in host specialist ectomycorrhizal fungi.</title>
        <authorList>
            <person name="Lofgren L.A."/>
            <person name="Nguyen N.H."/>
            <person name="Vilgalys R."/>
            <person name="Ruytinx J."/>
            <person name="Liao H.L."/>
            <person name="Branco S."/>
            <person name="Kuo A."/>
            <person name="LaButti K."/>
            <person name="Lipzen A."/>
            <person name="Andreopoulos W."/>
            <person name="Pangilinan J."/>
            <person name="Riley R."/>
            <person name="Hundley H."/>
            <person name="Na H."/>
            <person name="Barry K."/>
            <person name="Grigoriev I.V."/>
            <person name="Stajich J.E."/>
            <person name="Kennedy P.G."/>
        </authorList>
    </citation>
    <scope>NUCLEOTIDE SEQUENCE</scope>
    <source>
        <strain evidence="7">FC203</strain>
    </source>
</reference>
<organism evidence="7 8">
    <name type="scientific">Suillus fuscotomentosus</name>
    <dbReference type="NCBI Taxonomy" id="1912939"/>
    <lineage>
        <taxon>Eukaryota</taxon>
        <taxon>Fungi</taxon>
        <taxon>Dikarya</taxon>
        <taxon>Basidiomycota</taxon>
        <taxon>Agaricomycotina</taxon>
        <taxon>Agaricomycetes</taxon>
        <taxon>Agaricomycetidae</taxon>
        <taxon>Boletales</taxon>
        <taxon>Suillineae</taxon>
        <taxon>Suillaceae</taxon>
        <taxon>Suillus</taxon>
    </lineage>
</organism>
<dbReference type="GO" id="GO:0050661">
    <property type="term" value="F:NADP binding"/>
    <property type="evidence" value="ECO:0007669"/>
    <property type="project" value="InterPro"/>
</dbReference>
<sequence length="123" mass="13745">MHSPTLPWSSKLLTLSSYTNIITAYQDYGGDISHTIVSSYLHCLIFCRRRSSHVQTIVRECIGASFDDASLVPKELSKTQIEAIAGTDVIETHNAHSYLLFSFLSAMNNTHTDEYGGSFENIR</sequence>
<dbReference type="PANTHER" id="PTHR43303">
    <property type="entry name" value="NADPH DEHYDROGENASE C23G7.10C-RELATED"/>
    <property type="match status" value="1"/>
</dbReference>
<evidence type="ECO:0000259" key="6">
    <source>
        <dbReference type="Pfam" id="PF00724"/>
    </source>
</evidence>
<feature type="domain" description="NADH:flavin oxidoreductase/NADH oxidase N-terminal" evidence="6">
    <location>
        <begin position="85"/>
        <end position="121"/>
    </location>
</feature>
<accession>A0AAD4HNL7</accession>
<dbReference type="Gene3D" id="3.20.20.70">
    <property type="entry name" value="Aldolase class I"/>
    <property type="match status" value="1"/>
</dbReference>
<keyword evidence="4" id="KW-0521">NADP</keyword>
<dbReference type="InterPro" id="IPR013785">
    <property type="entry name" value="Aldolase_TIM"/>
</dbReference>
<dbReference type="AlphaFoldDB" id="A0AAD4HNL7"/>
<dbReference type="GeneID" id="64659819"/>
<protein>
    <recommendedName>
        <fullName evidence="6">NADH:flavin oxidoreductase/NADH oxidase N-terminal domain-containing protein</fullName>
    </recommendedName>
</protein>
<comment type="cofactor">
    <cofactor evidence="1">
        <name>FMN</name>
        <dbReference type="ChEBI" id="CHEBI:58210"/>
    </cofactor>
</comment>
<dbReference type="PANTHER" id="PTHR43303:SF4">
    <property type="entry name" value="NADPH DEHYDROGENASE C23G7.10C-RELATED"/>
    <property type="match status" value="1"/>
</dbReference>
<dbReference type="SUPFAM" id="SSF51395">
    <property type="entry name" value="FMN-linked oxidoreductases"/>
    <property type="match status" value="1"/>
</dbReference>
<evidence type="ECO:0000313" key="7">
    <source>
        <dbReference type="EMBL" id="KAG1903117.1"/>
    </source>
</evidence>
<evidence type="ECO:0000256" key="5">
    <source>
        <dbReference type="ARBA" id="ARBA00023002"/>
    </source>
</evidence>
<proteinExistence type="predicted"/>
<name>A0AAD4HNL7_9AGAM</name>
<gene>
    <name evidence="7" type="ORF">F5891DRAFT_117089</name>
</gene>
<dbReference type="InterPro" id="IPR044152">
    <property type="entry name" value="YqjM-like"/>
</dbReference>
<dbReference type="Proteomes" id="UP001195769">
    <property type="component" value="Unassembled WGS sequence"/>
</dbReference>
<keyword evidence="8" id="KW-1185">Reference proteome</keyword>
<comment type="caution">
    <text evidence="7">The sequence shown here is derived from an EMBL/GenBank/DDBJ whole genome shotgun (WGS) entry which is preliminary data.</text>
</comment>
<dbReference type="InterPro" id="IPR001155">
    <property type="entry name" value="OxRdtase_FMN_N"/>
</dbReference>
<keyword evidence="5" id="KW-0560">Oxidoreductase</keyword>
<dbReference type="GO" id="GO:0010181">
    <property type="term" value="F:FMN binding"/>
    <property type="evidence" value="ECO:0007669"/>
    <property type="project" value="InterPro"/>
</dbReference>
<evidence type="ECO:0000256" key="2">
    <source>
        <dbReference type="ARBA" id="ARBA00022630"/>
    </source>
</evidence>
<evidence type="ECO:0000256" key="1">
    <source>
        <dbReference type="ARBA" id="ARBA00001917"/>
    </source>
</evidence>
<dbReference type="RefSeq" id="XP_041228692.1">
    <property type="nucleotide sequence ID" value="XM_041365521.1"/>
</dbReference>
<evidence type="ECO:0000256" key="3">
    <source>
        <dbReference type="ARBA" id="ARBA00022643"/>
    </source>
</evidence>